<dbReference type="EMBL" id="PPTA01000004">
    <property type="protein sequence ID" value="TFB04274.1"/>
    <property type="molecule type" value="Genomic_DNA"/>
</dbReference>
<gene>
    <name evidence="2" type="ORF">CCMA1212_003804</name>
</gene>
<accession>A0ABY2H9D8</accession>
<evidence type="ECO:0000256" key="1">
    <source>
        <dbReference type="SAM" id="MobiDB-lite"/>
    </source>
</evidence>
<feature type="region of interest" description="Disordered" evidence="1">
    <location>
        <begin position="37"/>
        <end position="59"/>
    </location>
</feature>
<proteinExistence type="predicted"/>
<dbReference type="Proteomes" id="UP001642720">
    <property type="component" value="Unassembled WGS sequence"/>
</dbReference>
<name>A0ABY2H9D8_9HYPO</name>
<keyword evidence="3" id="KW-1185">Reference proteome</keyword>
<comment type="caution">
    <text evidence="2">The sequence shown here is derived from an EMBL/GenBank/DDBJ whole genome shotgun (WGS) entry which is preliminary data.</text>
</comment>
<evidence type="ECO:0000313" key="2">
    <source>
        <dbReference type="EMBL" id="TFB04274.1"/>
    </source>
</evidence>
<sequence>MRADPKDDDSFSPAIERHQLGLLQGISTPAIADAVDSRVTPASRTSSKDPRSPEIICFT</sequence>
<protein>
    <submittedName>
        <fullName evidence="2">Uncharacterized protein</fullName>
    </submittedName>
</protein>
<dbReference type="RefSeq" id="XP_073560475.1">
    <property type="nucleotide sequence ID" value="XM_073701135.1"/>
</dbReference>
<organism evidence="2 3">
    <name type="scientific">Trichoderma ghanense</name>
    <dbReference type="NCBI Taxonomy" id="65468"/>
    <lineage>
        <taxon>Eukaryota</taxon>
        <taxon>Fungi</taxon>
        <taxon>Dikarya</taxon>
        <taxon>Ascomycota</taxon>
        <taxon>Pezizomycotina</taxon>
        <taxon>Sordariomycetes</taxon>
        <taxon>Hypocreomycetidae</taxon>
        <taxon>Hypocreales</taxon>
        <taxon>Hypocreaceae</taxon>
        <taxon>Trichoderma</taxon>
    </lineage>
</organism>
<dbReference type="GeneID" id="300575585"/>
<reference evidence="2 3" key="1">
    <citation type="submission" date="2018-01" db="EMBL/GenBank/DDBJ databases">
        <title>Genome characterization of the sugarcane-associated fungus Trichoderma ghanense CCMA-1212 and their application in lignocelulose bioconversion.</title>
        <authorList>
            <person name="Steindorff A.S."/>
            <person name="Mendes T.D."/>
            <person name="Vilela E.S.D."/>
            <person name="Rodrigues D.S."/>
            <person name="Formighieri E.F."/>
            <person name="Melo I.S."/>
            <person name="Favaro L.C.L."/>
        </authorList>
    </citation>
    <scope>NUCLEOTIDE SEQUENCE [LARGE SCALE GENOMIC DNA]</scope>
    <source>
        <strain evidence="2 3">CCMA-1212</strain>
    </source>
</reference>
<evidence type="ECO:0000313" key="3">
    <source>
        <dbReference type="Proteomes" id="UP001642720"/>
    </source>
</evidence>